<evidence type="ECO:0000313" key="4">
    <source>
        <dbReference type="EMBL" id="PWA80406.1"/>
    </source>
</evidence>
<accession>A0A2U1P3R7</accession>
<evidence type="ECO:0000259" key="3">
    <source>
        <dbReference type="PROSITE" id="PS51718"/>
    </source>
</evidence>
<dbReference type="InterPro" id="IPR000375">
    <property type="entry name" value="Dynamin_stalk"/>
</dbReference>
<evidence type="ECO:0000256" key="2">
    <source>
        <dbReference type="ARBA" id="ARBA00023134"/>
    </source>
</evidence>
<dbReference type="GO" id="GO:0005737">
    <property type="term" value="C:cytoplasm"/>
    <property type="evidence" value="ECO:0007669"/>
    <property type="project" value="TreeGrafter"/>
</dbReference>
<dbReference type="Gene3D" id="1.20.120.1240">
    <property type="entry name" value="Dynamin, middle domain"/>
    <property type="match status" value="1"/>
</dbReference>
<dbReference type="AlphaFoldDB" id="A0A2U1P3R7"/>
<reference evidence="4 5" key="1">
    <citation type="journal article" date="2018" name="Mol. Plant">
        <title>The genome of Artemisia annua provides insight into the evolution of Asteraceae family and artemisinin biosynthesis.</title>
        <authorList>
            <person name="Shen Q."/>
            <person name="Zhang L."/>
            <person name="Liao Z."/>
            <person name="Wang S."/>
            <person name="Yan T."/>
            <person name="Shi P."/>
            <person name="Liu M."/>
            <person name="Fu X."/>
            <person name="Pan Q."/>
            <person name="Wang Y."/>
            <person name="Lv Z."/>
            <person name="Lu X."/>
            <person name="Zhang F."/>
            <person name="Jiang W."/>
            <person name="Ma Y."/>
            <person name="Chen M."/>
            <person name="Hao X."/>
            <person name="Li L."/>
            <person name="Tang Y."/>
            <person name="Lv G."/>
            <person name="Zhou Y."/>
            <person name="Sun X."/>
            <person name="Brodelius P.E."/>
            <person name="Rose J.K.C."/>
            <person name="Tang K."/>
        </authorList>
    </citation>
    <scope>NUCLEOTIDE SEQUENCE [LARGE SCALE GENOMIC DNA]</scope>
    <source>
        <strain evidence="5">cv. Huhao1</strain>
        <tissue evidence="4">Leaf</tissue>
    </source>
</reference>
<dbReference type="GO" id="GO:0008017">
    <property type="term" value="F:microtubule binding"/>
    <property type="evidence" value="ECO:0007669"/>
    <property type="project" value="TreeGrafter"/>
</dbReference>
<dbReference type="SUPFAM" id="SSF52540">
    <property type="entry name" value="P-loop containing nucleoside triphosphate hydrolases"/>
    <property type="match status" value="1"/>
</dbReference>
<keyword evidence="1" id="KW-0547">Nucleotide-binding</keyword>
<dbReference type="GO" id="GO:0016020">
    <property type="term" value="C:membrane"/>
    <property type="evidence" value="ECO:0007669"/>
    <property type="project" value="TreeGrafter"/>
</dbReference>
<dbReference type="InterPro" id="IPR027417">
    <property type="entry name" value="P-loop_NTPase"/>
</dbReference>
<dbReference type="Gene3D" id="3.40.50.300">
    <property type="entry name" value="P-loop containing nucleotide triphosphate hydrolases"/>
    <property type="match status" value="1"/>
</dbReference>
<dbReference type="PRINTS" id="PR00195">
    <property type="entry name" value="DYNAMIN"/>
</dbReference>
<dbReference type="SMART" id="SM00053">
    <property type="entry name" value="DYNc"/>
    <property type="match status" value="1"/>
</dbReference>
<evidence type="ECO:0000256" key="1">
    <source>
        <dbReference type="ARBA" id="ARBA00022741"/>
    </source>
</evidence>
<dbReference type="Proteomes" id="UP000245207">
    <property type="component" value="Unassembled WGS sequence"/>
</dbReference>
<dbReference type="EMBL" id="PKPP01001727">
    <property type="protein sequence ID" value="PWA80406.1"/>
    <property type="molecule type" value="Genomic_DNA"/>
</dbReference>
<keyword evidence="2" id="KW-0342">GTP-binding</keyword>
<dbReference type="PANTHER" id="PTHR11566:SF173">
    <property type="entry name" value="DYNAMIN-RELATED PROTEIN 4C"/>
    <property type="match status" value="1"/>
</dbReference>
<dbReference type="GO" id="GO:0003924">
    <property type="term" value="F:GTPase activity"/>
    <property type="evidence" value="ECO:0007669"/>
    <property type="project" value="InterPro"/>
</dbReference>
<dbReference type="Pfam" id="PF00350">
    <property type="entry name" value="Dynamin_N"/>
    <property type="match status" value="1"/>
</dbReference>
<gene>
    <name evidence="4" type="ORF">CTI12_AA199650</name>
</gene>
<dbReference type="GO" id="GO:0005874">
    <property type="term" value="C:microtubule"/>
    <property type="evidence" value="ECO:0007669"/>
    <property type="project" value="TreeGrafter"/>
</dbReference>
<protein>
    <recommendedName>
        <fullName evidence="3">Dynamin-type G domain-containing protein</fullName>
    </recommendedName>
</protein>
<dbReference type="OrthoDB" id="1734989at2759"/>
<dbReference type="InterPro" id="IPR030381">
    <property type="entry name" value="G_DYNAMIN_dom"/>
</dbReference>
<keyword evidence="5" id="KW-1185">Reference proteome</keyword>
<dbReference type="InterPro" id="IPR022812">
    <property type="entry name" value="Dynamin"/>
</dbReference>
<dbReference type="CDD" id="cd08771">
    <property type="entry name" value="DLP_1"/>
    <property type="match status" value="1"/>
</dbReference>
<dbReference type="InterPro" id="IPR045063">
    <property type="entry name" value="Dynamin_N"/>
</dbReference>
<dbReference type="Pfam" id="PF01031">
    <property type="entry name" value="Dynamin_M"/>
    <property type="match status" value="1"/>
</dbReference>
<proteinExistence type="predicted"/>
<dbReference type="STRING" id="35608.A0A2U1P3R7"/>
<organism evidence="4 5">
    <name type="scientific">Artemisia annua</name>
    <name type="common">Sweet wormwood</name>
    <dbReference type="NCBI Taxonomy" id="35608"/>
    <lineage>
        <taxon>Eukaryota</taxon>
        <taxon>Viridiplantae</taxon>
        <taxon>Streptophyta</taxon>
        <taxon>Embryophyta</taxon>
        <taxon>Tracheophyta</taxon>
        <taxon>Spermatophyta</taxon>
        <taxon>Magnoliopsida</taxon>
        <taxon>eudicotyledons</taxon>
        <taxon>Gunneridae</taxon>
        <taxon>Pentapetalae</taxon>
        <taxon>asterids</taxon>
        <taxon>campanulids</taxon>
        <taxon>Asterales</taxon>
        <taxon>Asteraceae</taxon>
        <taxon>Asteroideae</taxon>
        <taxon>Anthemideae</taxon>
        <taxon>Artemisiinae</taxon>
        <taxon>Artemisia</taxon>
    </lineage>
</organism>
<dbReference type="PANTHER" id="PTHR11566">
    <property type="entry name" value="DYNAMIN"/>
    <property type="match status" value="1"/>
</dbReference>
<dbReference type="InterPro" id="IPR001401">
    <property type="entry name" value="Dynamin_GTPase"/>
</dbReference>
<dbReference type="GO" id="GO:0005525">
    <property type="term" value="F:GTP binding"/>
    <property type="evidence" value="ECO:0007669"/>
    <property type="project" value="InterPro"/>
</dbReference>
<dbReference type="PROSITE" id="PS51718">
    <property type="entry name" value="G_DYNAMIN_2"/>
    <property type="match status" value="1"/>
</dbReference>
<sequence>MGGGNIPPAENMINNEGDKLFPSEKTVVVDDDDKLVDTFRPAPLLSSCNDMIRPLSDAVHTLLCMNVIKEGIPLPTIVVIGDKSSGKTSVIESLTGISLPRGVSTRVPLIIKLQRHYDPSSVSQLRLEYKGKSIPVNEDRIPEEISLATDKIAGNGNDVSDVSLTLVVNNSCVPDLTIVDLPGIPAYESGNIYKRILDITEKYIKSEESLILNVLSATSDFLTCESIKMSNKYDKTGERTLHVFTKSDKASEDMVAIVTNTGPDYVCVRNNFEGETYKEAQTKEANLFKTHQLLSNLDKSIVGIHALAQKLVLMQLTIISERLHETVRKIDEDLKMCVVKQNKSQQPFTTISEAMPAILEIIKVSQKSIYKIVVSREYDNYLDDTQMHCHTHLVEMLNDFSKQLKSNHLNGYGNFLSDEIQLIEGSKTLCPEQVFSLLLQRKIDKIYGITDSFVSRVWDYIESVILKVLVSHAQNYPQLIPSVKKAAKSVIANTKELFKEKVLEFIEMKKMEGYTCDPRVISSLNTLKESHDYVFKAMLLYGDQETKLLDVWVRVGHLKSYPKSVVSEAFDIKVRMVALLEMVVHMFIGFVESHLQLMLHGMVENEMEAKLVNELRSDGVNRYKPLPLMTTKRWKLKNRIPLLEKFKKVVEEAMDEISIHGY</sequence>
<name>A0A2U1P3R7_ARTAN</name>
<comment type="caution">
    <text evidence="4">The sequence shown here is derived from an EMBL/GenBank/DDBJ whole genome shotgun (WGS) entry which is preliminary data.</text>
</comment>
<evidence type="ECO:0000313" key="5">
    <source>
        <dbReference type="Proteomes" id="UP000245207"/>
    </source>
</evidence>
<feature type="domain" description="Dynamin-type G" evidence="3">
    <location>
        <begin position="71"/>
        <end position="324"/>
    </location>
</feature>